<name>A0A914CVQ0_9BILA</name>
<feature type="compositionally biased region" description="Basic and acidic residues" evidence="1">
    <location>
        <begin position="52"/>
        <end position="72"/>
    </location>
</feature>
<evidence type="ECO:0000313" key="3">
    <source>
        <dbReference type="WBParaSite" id="ACRNAN_scaffold1432.g7570.t1"/>
    </source>
</evidence>
<dbReference type="AlphaFoldDB" id="A0A914CVQ0"/>
<sequence length="106" mass="11993">MDDFLSLILEESILEEAAEQKLKSKMKRGYAARMVPGASDQSSAGEFPNLESDSHHDDVHYENPNEEARRLAESMVGRINDKGLRQANKNERQSAQFYEIPPPSDE</sequence>
<evidence type="ECO:0000313" key="2">
    <source>
        <dbReference type="Proteomes" id="UP000887540"/>
    </source>
</evidence>
<proteinExistence type="predicted"/>
<protein>
    <submittedName>
        <fullName evidence="3">Uncharacterized protein</fullName>
    </submittedName>
</protein>
<dbReference type="WBParaSite" id="ACRNAN_scaffold1432.g7570.t1">
    <property type="protein sequence ID" value="ACRNAN_scaffold1432.g7570.t1"/>
    <property type="gene ID" value="ACRNAN_scaffold1432.g7570"/>
</dbReference>
<organism evidence="2 3">
    <name type="scientific">Acrobeloides nanus</name>
    <dbReference type="NCBI Taxonomy" id="290746"/>
    <lineage>
        <taxon>Eukaryota</taxon>
        <taxon>Metazoa</taxon>
        <taxon>Ecdysozoa</taxon>
        <taxon>Nematoda</taxon>
        <taxon>Chromadorea</taxon>
        <taxon>Rhabditida</taxon>
        <taxon>Tylenchina</taxon>
        <taxon>Cephalobomorpha</taxon>
        <taxon>Cephaloboidea</taxon>
        <taxon>Cephalobidae</taxon>
        <taxon>Acrobeloides</taxon>
    </lineage>
</organism>
<keyword evidence="2" id="KW-1185">Reference proteome</keyword>
<feature type="compositionally biased region" description="Basic and acidic residues" evidence="1">
    <location>
        <begin position="79"/>
        <end position="92"/>
    </location>
</feature>
<reference evidence="3" key="1">
    <citation type="submission" date="2022-11" db="UniProtKB">
        <authorList>
            <consortium name="WormBaseParasite"/>
        </authorList>
    </citation>
    <scope>IDENTIFICATION</scope>
</reference>
<evidence type="ECO:0000256" key="1">
    <source>
        <dbReference type="SAM" id="MobiDB-lite"/>
    </source>
</evidence>
<dbReference type="Proteomes" id="UP000887540">
    <property type="component" value="Unplaced"/>
</dbReference>
<feature type="region of interest" description="Disordered" evidence="1">
    <location>
        <begin position="35"/>
        <end position="106"/>
    </location>
</feature>
<accession>A0A914CVQ0</accession>